<accession>A0A5B6YJK2</accession>
<feature type="chain" id="PRO_5022825594" description="DUF538 domain-containing protein" evidence="1">
    <location>
        <begin position="23"/>
        <end position="167"/>
    </location>
</feature>
<protein>
    <recommendedName>
        <fullName evidence="3">DUF538 domain-containing protein</fullName>
    </recommendedName>
</protein>
<dbReference type="InterPro" id="IPR007493">
    <property type="entry name" value="DUF538"/>
</dbReference>
<dbReference type="Gene3D" id="2.30.240.10">
    <property type="entry name" value="At5g01610-like"/>
    <property type="match status" value="1"/>
</dbReference>
<evidence type="ECO:0000313" key="2">
    <source>
        <dbReference type="EMBL" id="MPA31715.1"/>
    </source>
</evidence>
<organism evidence="2">
    <name type="scientific">Davidia involucrata</name>
    <name type="common">Dove tree</name>
    <dbReference type="NCBI Taxonomy" id="16924"/>
    <lineage>
        <taxon>Eukaryota</taxon>
        <taxon>Viridiplantae</taxon>
        <taxon>Streptophyta</taxon>
        <taxon>Embryophyta</taxon>
        <taxon>Tracheophyta</taxon>
        <taxon>Spermatophyta</taxon>
        <taxon>Magnoliopsida</taxon>
        <taxon>eudicotyledons</taxon>
        <taxon>Gunneridae</taxon>
        <taxon>Pentapetalae</taxon>
        <taxon>asterids</taxon>
        <taxon>Cornales</taxon>
        <taxon>Nyssaceae</taxon>
        <taxon>Davidia</taxon>
    </lineage>
</organism>
<dbReference type="AlphaFoldDB" id="A0A5B6YJK2"/>
<dbReference type="Pfam" id="PF04398">
    <property type="entry name" value="DUF538"/>
    <property type="match status" value="1"/>
</dbReference>
<sequence>MPLPAFLCAFLISLTVFPTSSAVGDDTLTAYEVLEEYDFPVGLLPKGVTGYELNTTTGKFSVYLNETCSYSIDDYKLKYKSTITGVISKDKLKSLKGVSVKVLLFWLSISEVIRDDDELEFSVGVASADFSVSNFDESPQCGCGFDCVNGGRRRNVKFNWNPFVSSS</sequence>
<keyword evidence="1" id="KW-0732">Signal</keyword>
<dbReference type="SUPFAM" id="SSF141562">
    <property type="entry name" value="At5g01610-like"/>
    <property type="match status" value="1"/>
</dbReference>
<dbReference type="PANTHER" id="PTHR31676">
    <property type="entry name" value="T31J12.3 PROTEIN-RELATED"/>
    <property type="match status" value="1"/>
</dbReference>
<dbReference type="InterPro" id="IPR036758">
    <property type="entry name" value="At5g01610-like"/>
</dbReference>
<evidence type="ECO:0000256" key="1">
    <source>
        <dbReference type="SAM" id="SignalP"/>
    </source>
</evidence>
<dbReference type="PANTHER" id="PTHR31676:SF173">
    <property type="entry name" value="DUF538 DOMAIN-CONTAINING PROTEIN"/>
    <property type="match status" value="1"/>
</dbReference>
<proteinExistence type="predicted"/>
<evidence type="ECO:0008006" key="3">
    <source>
        <dbReference type="Google" id="ProtNLM"/>
    </source>
</evidence>
<dbReference type="EMBL" id="GHES01001156">
    <property type="protein sequence ID" value="MPA31715.1"/>
    <property type="molecule type" value="Transcribed_RNA"/>
</dbReference>
<name>A0A5B6YJK2_DAVIN</name>
<gene>
    <name evidence="2" type="ORF">Din_001156</name>
</gene>
<reference evidence="2" key="1">
    <citation type="submission" date="2019-08" db="EMBL/GenBank/DDBJ databases">
        <title>Reference gene set and small RNA set construction with multiple tissues from Davidia involucrata Baill.</title>
        <authorList>
            <person name="Yang H."/>
            <person name="Zhou C."/>
            <person name="Li G."/>
            <person name="Wang J."/>
            <person name="Gao P."/>
            <person name="Wang M."/>
            <person name="Wang R."/>
            <person name="Zhao Y."/>
        </authorList>
    </citation>
    <scope>NUCLEOTIDE SEQUENCE</scope>
    <source>
        <tissue evidence="2">Mixed with DoveR01_LX</tissue>
    </source>
</reference>
<feature type="signal peptide" evidence="1">
    <location>
        <begin position="1"/>
        <end position="22"/>
    </location>
</feature>